<evidence type="ECO:0000313" key="4">
    <source>
        <dbReference type="Proteomes" id="UP000682403"/>
    </source>
</evidence>
<proteinExistence type="predicted"/>
<gene>
    <name evidence="3" type="ORF">J9317_06560</name>
</gene>
<feature type="region of interest" description="Disordered" evidence="1">
    <location>
        <begin position="1"/>
        <end position="113"/>
    </location>
</feature>
<accession>A0ABS5LCG4</accession>
<dbReference type="SUPFAM" id="SSF55797">
    <property type="entry name" value="PR-1-like"/>
    <property type="match status" value="1"/>
</dbReference>
<name>A0ABS5LCG4_9BACI</name>
<dbReference type="NCBIfam" id="TIGR02909">
    <property type="entry name" value="spore_YkwD"/>
    <property type="match status" value="1"/>
</dbReference>
<feature type="compositionally biased region" description="Polar residues" evidence="1">
    <location>
        <begin position="86"/>
        <end position="112"/>
    </location>
</feature>
<keyword evidence="4" id="KW-1185">Reference proteome</keyword>
<dbReference type="Pfam" id="PF00188">
    <property type="entry name" value="CAP"/>
    <property type="match status" value="1"/>
</dbReference>
<evidence type="ECO:0000313" key="3">
    <source>
        <dbReference type="EMBL" id="MBS2968420.1"/>
    </source>
</evidence>
<evidence type="ECO:0000256" key="1">
    <source>
        <dbReference type="SAM" id="MobiDB-lite"/>
    </source>
</evidence>
<feature type="domain" description="SCP" evidence="2">
    <location>
        <begin position="121"/>
        <end position="233"/>
    </location>
</feature>
<organism evidence="3 4">
    <name type="scientific">Metabacillus flavus</name>
    <dbReference type="NCBI Taxonomy" id="2823519"/>
    <lineage>
        <taxon>Bacteria</taxon>
        <taxon>Bacillati</taxon>
        <taxon>Bacillota</taxon>
        <taxon>Bacilli</taxon>
        <taxon>Bacillales</taxon>
        <taxon>Bacillaceae</taxon>
        <taxon>Metabacillus</taxon>
    </lineage>
</organism>
<evidence type="ECO:0000259" key="2">
    <source>
        <dbReference type="Pfam" id="PF00188"/>
    </source>
</evidence>
<feature type="compositionally biased region" description="Low complexity" evidence="1">
    <location>
        <begin position="43"/>
        <end position="55"/>
    </location>
</feature>
<dbReference type="EMBL" id="JAGVRK010000001">
    <property type="protein sequence ID" value="MBS2968420.1"/>
    <property type="molecule type" value="Genomic_DNA"/>
</dbReference>
<reference evidence="3 4" key="1">
    <citation type="submission" date="2021-04" db="EMBL/GenBank/DDBJ databases">
        <title>Metabacillus sp. strain KIGAM252 whole genome sequence.</title>
        <authorList>
            <person name="Seo M.-J."/>
            <person name="Cho E.-S."/>
            <person name="Hwang C.Y."/>
            <person name="Yoon D.J."/>
        </authorList>
    </citation>
    <scope>NUCLEOTIDE SEQUENCE [LARGE SCALE GENOMIC DNA]</scope>
    <source>
        <strain evidence="3 4">KIGAM252</strain>
    </source>
</reference>
<dbReference type="CDD" id="cd05379">
    <property type="entry name" value="CAP_bacterial"/>
    <property type="match status" value="1"/>
</dbReference>
<dbReference type="InterPro" id="IPR035940">
    <property type="entry name" value="CAP_sf"/>
</dbReference>
<sequence length="236" mass="25700">MLTACGNQEGAPNKEQGITKVNNKGVLKSEGGFITVDKKPYSTEKPSSKSSSLKPVQNEGDSMYQYGSGSAVPPNEGVMPAPPQGSMGQNKPQNGTENGTPSQNEPPATGDNTGIEAQVIDLTNKEREKSGLPALQSSQQVSNVAREKSQDMEEKNYFSHTNPTYGSPFDMMQRFGIQYETAGENIAMGQKTPEEVVKAWMDSEGHRKNILDGTYTEIGVGYNEEGQYWTQMFISK</sequence>
<dbReference type="InterPro" id="IPR014044">
    <property type="entry name" value="CAP_dom"/>
</dbReference>
<comment type="caution">
    <text evidence="3">The sequence shown here is derived from an EMBL/GenBank/DDBJ whole genome shotgun (WGS) entry which is preliminary data.</text>
</comment>
<dbReference type="PANTHER" id="PTHR31157">
    <property type="entry name" value="SCP DOMAIN-CONTAINING PROTEIN"/>
    <property type="match status" value="1"/>
</dbReference>
<dbReference type="PANTHER" id="PTHR31157:SF1">
    <property type="entry name" value="SCP DOMAIN-CONTAINING PROTEIN"/>
    <property type="match status" value="1"/>
</dbReference>
<dbReference type="Gene3D" id="3.40.33.10">
    <property type="entry name" value="CAP"/>
    <property type="match status" value="1"/>
</dbReference>
<protein>
    <submittedName>
        <fullName evidence="3">Sporulation protein</fullName>
    </submittedName>
</protein>
<feature type="region of interest" description="Disordered" evidence="1">
    <location>
        <begin position="128"/>
        <end position="153"/>
    </location>
</feature>
<dbReference type="Proteomes" id="UP000682403">
    <property type="component" value="Unassembled WGS sequence"/>
</dbReference>
<dbReference type="InterPro" id="IPR014258">
    <property type="entry name" value="CAP_domain_YkwD-like"/>
</dbReference>